<keyword evidence="1" id="KW-0732">Signal</keyword>
<dbReference type="Pfam" id="PF08757">
    <property type="entry name" value="CotH"/>
    <property type="match status" value="1"/>
</dbReference>
<dbReference type="OrthoDB" id="10262892at2759"/>
<proteinExistence type="predicted"/>
<evidence type="ECO:0000259" key="4">
    <source>
        <dbReference type="PROSITE" id="PS51763"/>
    </source>
</evidence>
<protein>
    <submittedName>
        <fullName evidence="5">Coth-domain-containing protein</fullName>
    </submittedName>
</protein>
<dbReference type="InterPro" id="IPR002883">
    <property type="entry name" value="CBM10/Dockerin_dom"/>
</dbReference>
<keyword evidence="6" id="KW-1185">Reference proteome</keyword>
<dbReference type="STRING" id="1754192.A0A1Y1XG13"/>
<reference evidence="5 6" key="1">
    <citation type="submission" date="2016-08" db="EMBL/GenBank/DDBJ databases">
        <title>A Parts List for Fungal Cellulosomes Revealed by Comparative Genomics.</title>
        <authorList>
            <consortium name="DOE Joint Genome Institute"/>
            <person name="Haitjema C.H."/>
            <person name="Gilmore S.P."/>
            <person name="Henske J.K."/>
            <person name="Solomon K.V."/>
            <person name="De Groot R."/>
            <person name="Kuo A."/>
            <person name="Mondo S.J."/>
            <person name="Salamov A.A."/>
            <person name="Labutti K."/>
            <person name="Zhao Z."/>
            <person name="Chiniquy J."/>
            <person name="Barry K."/>
            <person name="Brewer H.M."/>
            <person name="Purvine S.O."/>
            <person name="Wright A.T."/>
            <person name="Boxma B."/>
            <person name="Van Alen T."/>
            <person name="Hackstein J.H."/>
            <person name="Baker S.E."/>
            <person name="Grigoriev I.V."/>
            <person name="O'Malley M.A."/>
        </authorList>
    </citation>
    <scope>NUCLEOTIDE SEQUENCE [LARGE SCALE GENOMIC DNA]</scope>
    <source>
        <strain evidence="5 6">S4</strain>
    </source>
</reference>
<dbReference type="AlphaFoldDB" id="A0A1Y1XG13"/>
<dbReference type="PANTHER" id="PTHR40050:SF1">
    <property type="entry name" value="INNER SPORE COAT PROTEIN H"/>
    <property type="match status" value="1"/>
</dbReference>
<dbReference type="PANTHER" id="PTHR40050">
    <property type="entry name" value="INNER SPORE COAT PROTEIN H"/>
    <property type="match status" value="1"/>
</dbReference>
<name>A0A1Y1XG13_9FUNG</name>
<dbReference type="EMBL" id="MCFG01000048">
    <property type="protein sequence ID" value="ORX84642.1"/>
    <property type="molecule type" value="Genomic_DNA"/>
</dbReference>
<gene>
    <name evidence="5" type="ORF">BCR32DRAFT_291184</name>
</gene>
<dbReference type="Pfam" id="PF02013">
    <property type="entry name" value="CBM_10"/>
    <property type="match status" value="1"/>
</dbReference>
<comment type="caution">
    <text evidence="5">The sequence shown here is derived from an EMBL/GenBank/DDBJ whole genome shotgun (WGS) entry which is preliminary data.</text>
</comment>
<dbReference type="Proteomes" id="UP000193944">
    <property type="component" value="Unassembled WGS sequence"/>
</dbReference>
<evidence type="ECO:0000256" key="3">
    <source>
        <dbReference type="ARBA" id="ARBA00022801"/>
    </source>
</evidence>
<dbReference type="SUPFAM" id="SSF64571">
    <property type="entry name" value="Cellulose docking domain, dockering"/>
    <property type="match status" value="2"/>
</dbReference>
<dbReference type="Gene3D" id="3.90.1220.10">
    <property type="entry name" value="Cellulose docking domain, dockering"/>
    <property type="match status" value="2"/>
</dbReference>
<dbReference type="InterPro" id="IPR009034">
    <property type="entry name" value="Dockerin_dom_fun_sf"/>
</dbReference>
<dbReference type="GO" id="GO:0016787">
    <property type="term" value="F:hydrolase activity"/>
    <property type="evidence" value="ECO:0007669"/>
    <property type="project" value="UniProtKB-KW"/>
</dbReference>
<evidence type="ECO:0000256" key="2">
    <source>
        <dbReference type="ARBA" id="ARBA00022737"/>
    </source>
</evidence>
<accession>A0A1Y1XG13</accession>
<keyword evidence="2" id="KW-0677">Repeat</keyword>
<organism evidence="5 6">
    <name type="scientific">Anaeromyces robustus</name>
    <dbReference type="NCBI Taxonomy" id="1754192"/>
    <lineage>
        <taxon>Eukaryota</taxon>
        <taxon>Fungi</taxon>
        <taxon>Fungi incertae sedis</taxon>
        <taxon>Chytridiomycota</taxon>
        <taxon>Chytridiomycota incertae sedis</taxon>
        <taxon>Neocallimastigomycetes</taxon>
        <taxon>Neocallimastigales</taxon>
        <taxon>Neocallimastigaceae</taxon>
        <taxon>Anaeromyces</taxon>
    </lineage>
</organism>
<feature type="domain" description="CBM10" evidence="4">
    <location>
        <begin position="666"/>
        <end position="703"/>
    </location>
</feature>
<keyword evidence="3" id="KW-0378">Hydrolase</keyword>
<dbReference type="InterPro" id="IPR014867">
    <property type="entry name" value="Spore_coat_CotH_CotH2/3/7"/>
</dbReference>
<evidence type="ECO:0000313" key="5">
    <source>
        <dbReference type="EMBL" id="ORX84642.1"/>
    </source>
</evidence>
<feature type="domain" description="CBM10" evidence="4">
    <location>
        <begin position="619"/>
        <end position="659"/>
    </location>
</feature>
<evidence type="ECO:0000313" key="6">
    <source>
        <dbReference type="Proteomes" id="UP000193944"/>
    </source>
</evidence>
<sequence length="720" mass="83916">MKLNYNKIIPLAATLLFNIKKATAFDDLFRKHNVKRVELFEKTDFLVPDIKIHLNDVDFQTLFYGFQCMKDCSPTYLKENDDCYTAPWVDLNNVLEKAIDKDFMYFKMDNINNNNDIKQNDKQLILDVVKNKNHNITLPEFKNIVKNYSNYTVPELFSIPYQLTRIPDSKYFETSSASMTFNLGKEVTEFPKVKFSVGGRSTKFFEKVGYNINVKGDNLLYGAKQIRLRSVTVDPTFMRDKLSYDLFNIMGIPCLSANYARLFINDTFMGLYLLRDAYKSQWVQNTFGEVDTKHIYKCSGGKNPFFNCANDDEDVTDNKDWEEFLDKLDKAKTRKDLEEFFDVDTYIRSQVARYLIGALDHQSGNNNNVVYMYHDVSANKDIWIPLLYDFDMNFGNFQKPNTKRTFVEEIVDKNNPLYSILELNNESEEVKKIMDEIMRKVFNPVVLVPRIDQLRTFLKSYVKEDRTKGDNGRYPGRFDIMATRVEDLFTYSHFKHNSEFTTIVSIEHYNNFNDFKHTSTALGLKQWVIERFQYACDYYKLDCSYVDELMKSPYLSDYTIKEETVERIRGGCKGTGYACCILDYTPLSTQDQSGDWGREGGLDCFFENGYKEKELPDGECWASFEGYPCCEDPKTPVSYVNKQTRVEYGFEHGEWCGISSLQGKEICPDYTSKYRCCTECNVSYTGSDGHTWGIEYGQWCSIPYTCQPKPKPKDPKPPKK</sequence>
<reference evidence="5 6" key="2">
    <citation type="submission" date="2016-08" db="EMBL/GenBank/DDBJ databases">
        <title>Pervasive Adenine N6-methylation of Active Genes in Fungi.</title>
        <authorList>
            <consortium name="DOE Joint Genome Institute"/>
            <person name="Mondo S.J."/>
            <person name="Dannebaum R.O."/>
            <person name="Kuo R.C."/>
            <person name="Labutti K."/>
            <person name="Haridas S."/>
            <person name="Kuo A."/>
            <person name="Salamov A."/>
            <person name="Ahrendt S.R."/>
            <person name="Lipzen A."/>
            <person name="Sullivan W."/>
            <person name="Andreopoulos W.B."/>
            <person name="Clum A."/>
            <person name="Lindquist E."/>
            <person name="Daum C."/>
            <person name="Ramamoorthy G.K."/>
            <person name="Gryganskyi A."/>
            <person name="Culley D."/>
            <person name="Magnuson J.K."/>
            <person name="James T.Y."/>
            <person name="O'Malley M.A."/>
            <person name="Stajich J.E."/>
            <person name="Spatafora J.W."/>
            <person name="Visel A."/>
            <person name="Grigoriev I.V."/>
        </authorList>
    </citation>
    <scope>NUCLEOTIDE SEQUENCE [LARGE SCALE GENOMIC DNA]</scope>
    <source>
        <strain evidence="5 6">S4</strain>
    </source>
</reference>
<dbReference type="PROSITE" id="PS51763">
    <property type="entry name" value="CBM10"/>
    <property type="match status" value="2"/>
</dbReference>
<evidence type="ECO:0000256" key="1">
    <source>
        <dbReference type="ARBA" id="ARBA00022729"/>
    </source>
</evidence>